<evidence type="ECO:0000313" key="2">
    <source>
        <dbReference type="Proteomes" id="UP000293562"/>
    </source>
</evidence>
<evidence type="ECO:0000313" key="1">
    <source>
        <dbReference type="EMBL" id="RZT95745.1"/>
    </source>
</evidence>
<dbReference type="EMBL" id="SHKN01000001">
    <property type="protein sequence ID" value="RZT95745.1"/>
    <property type="molecule type" value="Genomic_DNA"/>
</dbReference>
<dbReference type="Pfam" id="PF19641">
    <property type="entry name" value="DUF6144"/>
    <property type="match status" value="1"/>
</dbReference>
<dbReference type="InterPro" id="IPR046142">
    <property type="entry name" value="DUF6144"/>
</dbReference>
<keyword evidence="2" id="KW-1185">Reference proteome</keyword>
<organism evidence="1 2">
    <name type="scientific">Ancylomarina subtilis</name>
    <dbReference type="NCBI Taxonomy" id="1639035"/>
    <lineage>
        <taxon>Bacteria</taxon>
        <taxon>Pseudomonadati</taxon>
        <taxon>Bacteroidota</taxon>
        <taxon>Bacteroidia</taxon>
        <taxon>Marinilabiliales</taxon>
        <taxon>Marinifilaceae</taxon>
        <taxon>Ancylomarina</taxon>
    </lineage>
</organism>
<sequence length="147" mass="16368">MNDNARTSNWINKNLKELSQLSGKQGIEILHKCGGACCESSDLYQGACQVRNENASETDMDVLFNAFKADYCNSDDLTKEGNTISLIFESCTCPMVKNGVKDAFLCNCTVGYSKNLFETLFDRKVRVDLEKSILRGDSICKQIITVI</sequence>
<name>A0A4V6MEJ3_9BACT</name>
<gene>
    <name evidence="1" type="ORF">EV201_0370</name>
</gene>
<comment type="caution">
    <text evidence="1">The sequence shown here is derived from an EMBL/GenBank/DDBJ whole genome shotgun (WGS) entry which is preliminary data.</text>
</comment>
<dbReference type="RefSeq" id="WP_130305681.1">
    <property type="nucleotide sequence ID" value="NZ_SHKN01000001.1"/>
</dbReference>
<dbReference type="AlphaFoldDB" id="A0A4V6MEJ3"/>
<proteinExistence type="predicted"/>
<dbReference type="Proteomes" id="UP000293562">
    <property type="component" value="Unassembled WGS sequence"/>
</dbReference>
<protein>
    <submittedName>
        <fullName evidence="1">Uncharacterized protein</fullName>
    </submittedName>
</protein>
<dbReference type="OrthoDB" id="2035251at2"/>
<accession>A0A4V6MEJ3</accession>
<reference evidence="1 2" key="1">
    <citation type="submission" date="2019-02" db="EMBL/GenBank/DDBJ databases">
        <title>Genomic Encyclopedia of Type Strains, Phase IV (KMG-IV): sequencing the most valuable type-strain genomes for metagenomic binning, comparative biology and taxonomic classification.</title>
        <authorList>
            <person name="Goeker M."/>
        </authorList>
    </citation>
    <scope>NUCLEOTIDE SEQUENCE [LARGE SCALE GENOMIC DNA]</scope>
    <source>
        <strain evidence="1 2">DSM 28825</strain>
    </source>
</reference>